<feature type="binding site" evidence="11">
    <location>
        <position position="203"/>
    </location>
    <ligand>
        <name>Mn(2+)</name>
        <dbReference type="ChEBI" id="CHEBI:29035"/>
    </ligand>
</feature>
<dbReference type="CDD" id="cd07940">
    <property type="entry name" value="DRE_TIM_IPMS"/>
    <property type="match status" value="1"/>
</dbReference>
<dbReference type="GO" id="GO:0030145">
    <property type="term" value="F:manganese ion binding"/>
    <property type="evidence" value="ECO:0007669"/>
    <property type="project" value="UniProtKB-UniRule"/>
</dbReference>
<organism evidence="13 14">
    <name type="scientific">Desulfosporosinus orientis (strain ATCC 19365 / DSM 765 / NCIMB 8382 / VKM B-1628 / Singapore I)</name>
    <name type="common">Desulfotomaculum orientis</name>
    <dbReference type="NCBI Taxonomy" id="768706"/>
    <lineage>
        <taxon>Bacteria</taxon>
        <taxon>Bacillati</taxon>
        <taxon>Bacillota</taxon>
        <taxon>Clostridia</taxon>
        <taxon>Eubacteriales</taxon>
        <taxon>Desulfitobacteriaceae</taxon>
        <taxon>Desulfosporosinus</taxon>
    </lineage>
</organism>
<comment type="similarity">
    <text evidence="2 11">Belongs to the alpha-IPM synthase/homocitrate synthase family. LeuA type 1 subfamily.</text>
</comment>
<dbReference type="PANTHER" id="PTHR10277">
    <property type="entry name" value="HOMOCITRATE SYNTHASE-RELATED"/>
    <property type="match status" value="1"/>
</dbReference>
<dbReference type="InterPro" id="IPR005671">
    <property type="entry name" value="LeuA_bact_synth"/>
</dbReference>
<comment type="catalytic activity">
    <reaction evidence="11">
        <text>3-methyl-2-oxobutanoate + acetyl-CoA + H2O = (2S)-2-isopropylmalate + CoA + H(+)</text>
        <dbReference type="Rhea" id="RHEA:21524"/>
        <dbReference type="ChEBI" id="CHEBI:1178"/>
        <dbReference type="ChEBI" id="CHEBI:11851"/>
        <dbReference type="ChEBI" id="CHEBI:15377"/>
        <dbReference type="ChEBI" id="CHEBI:15378"/>
        <dbReference type="ChEBI" id="CHEBI:57287"/>
        <dbReference type="ChEBI" id="CHEBI:57288"/>
        <dbReference type="EC" id="2.3.3.13"/>
    </reaction>
</comment>
<evidence type="ECO:0000256" key="2">
    <source>
        <dbReference type="ARBA" id="ARBA00009396"/>
    </source>
</evidence>
<dbReference type="AlphaFoldDB" id="G7WH11"/>
<dbReference type="GO" id="GO:0005737">
    <property type="term" value="C:cytoplasm"/>
    <property type="evidence" value="ECO:0007669"/>
    <property type="project" value="UniProtKB-UniRule"/>
</dbReference>
<comment type="cofactor">
    <cofactor evidence="11">
        <name>Mn(2+)</name>
        <dbReference type="ChEBI" id="CHEBI:29035"/>
    </cofactor>
</comment>
<gene>
    <name evidence="11" type="primary">leuA</name>
    <name evidence="13" type="ordered locus">Desor_3542</name>
</gene>
<evidence type="ECO:0000256" key="3">
    <source>
        <dbReference type="ARBA" id="ARBA00012973"/>
    </source>
</evidence>
<dbReference type="InterPro" id="IPR050073">
    <property type="entry name" value="2-IPM_HCS-like"/>
</dbReference>
<dbReference type="InterPro" id="IPR000891">
    <property type="entry name" value="PYR_CT"/>
</dbReference>
<dbReference type="OrthoDB" id="9804858at2"/>
<dbReference type="NCBIfam" id="NF002086">
    <property type="entry name" value="PRK00915.1-3"/>
    <property type="match status" value="1"/>
</dbReference>
<dbReference type="Gene3D" id="3.20.20.70">
    <property type="entry name" value="Aldolase class I"/>
    <property type="match status" value="1"/>
</dbReference>
<sequence length="510" mass="55168">MRRIEIFDTTLRDGEQSPGVALNAEEKLQIAHQLGKLGVNVLEAGFPIASPGDFAGVRRIAQEVRNVSVAALARANAKDIECAWEAISEGESPRIHTFIATSPIHMRYKLQKSPEEVLEQAVQAVRLAKSKVSDIEFSAEDASRSDVDFLAKVFSGVIQAGATVLNIPDTVGYATPEEYAAFLRAIMEHTKGIEKVKVSVHCHNDLGLAVANSLAAVGAGVHQLECTVNGIGERAGNAALEELVMALHTRKDQFKAETSIVTSEIARTSQLVSRLTGMMIQHNKAIVGKNAFAHESGIHQDGMLKDRSTYEIMSPSIIGVDAESIVLGKHSGRHAVQQRLTDLGLELDESRFEELFSRFKLLADRKREVTTADLFSLVEEQKEKTDQITLDYLQVSSGTHLVPTATVGLQYEGQRLADAACGDGPVDAAFKAIDKVLGTQGILSHYSLQALDGGEDAQGEVTVTVRFGENLVAGRGVSTDIIEASVRGYLQAVNRAFVRGWVKICENNAS</sequence>
<evidence type="ECO:0000256" key="10">
    <source>
        <dbReference type="ARBA" id="ARBA00023304"/>
    </source>
</evidence>
<dbReference type="InterPro" id="IPR036230">
    <property type="entry name" value="LeuA_allosteric_dom_sf"/>
</dbReference>
<evidence type="ECO:0000259" key="12">
    <source>
        <dbReference type="PROSITE" id="PS50991"/>
    </source>
</evidence>
<dbReference type="Pfam" id="PF08502">
    <property type="entry name" value="LeuA_dimer"/>
    <property type="match status" value="1"/>
</dbReference>
<reference evidence="14" key="1">
    <citation type="submission" date="2011-11" db="EMBL/GenBank/DDBJ databases">
        <title>Complete sequence of Desulfosporosinus orientis DSM 765.</title>
        <authorList>
            <person name="Lucas S."/>
            <person name="Han J."/>
            <person name="Lapidus A."/>
            <person name="Cheng J.-F."/>
            <person name="Goodwin L."/>
            <person name="Pitluck S."/>
            <person name="Peters L."/>
            <person name="Ovchinnikova G."/>
            <person name="Teshima H."/>
            <person name="Detter J.C."/>
            <person name="Han C."/>
            <person name="Tapia R."/>
            <person name="Land M."/>
            <person name="Hauser L."/>
            <person name="Kyrpides N."/>
            <person name="Ivanova N."/>
            <person name="Pagani I."/>
            <person name="Pester M."/>
            <person name="Spring S."/>
            <person name="Ollivier B."/>
            <person name="Rattei T."/>
            <person name="Klenk H.-P."/>
            <person name="Wagner M."/>
            <person name="Loy A."/>
            <person name="Woyke T."/>
        </authorList>
    </citation>
    <scope>NUCLEOTIDE SEQUENCE [LARGE SCALE GENOMIC DNA]</scope>
    <source>
        <strain evidence="14">ATCC 19365 / DSM 765 / NCIMB 8382 / VKM B-1628</strain>
    </source>
</reference>
<dbReference type="PANTHER" id="PTHR10277:SF9">
    <property type="entry name" value="2-ISOPROPYLMALATE SYNTHASE 1, CHLOROPLASTIC-RELATED"/>
    <property type="match status" value="1"/>
</dbReference>
<keyword evidence="6 11" id="KW-0028">Amino-acid biosynthesis</keyword>
<dbReference type="GO" id="GO:0003985">
    <property type="term" value="F:acetyl-CoA C-acetyltransferase activity"/>
    <property type="evidence" value="ECO:0007669"/>
    <property type="project" value="UniProtKB-UniRule"/>
</dbReference>
<dbReference type="EMBL" id="CP003108">
    <property type="protein sequence ID" value="AET69025.1"/>
    <property type="molecule type" value="Genomic_DNA"/>
</dbReference>
<comment type="subunit">
    <text evidence="11">Homodimer.</text>
</comment>
<feature type="binding site" evidence="11">
    <location>
        <position position="237"/>
    </location>
    <ligand>
        <name>Mn(2+)</name>
        <dbReference type="ChEBI" id="CHEBI:29035"/>
    </ligand>
</feature>
<dbReference type="InterPro" id="IPR002034">
    <property type="entry name" value="AIPM/Hcit_synth_CS"/>
</dbReference>
<dbReference type="NCBIfam" id="NF002085">
    <property type="entry name" value="PRK00915.1-2"/>
    <property type="match status" value="1"/>
</dbReference>
<evidence type="ECO:0000256" key="7">
    <source>
        <dbReference type="ARBA" id="ARBA00022679"/>
    </source>
</evidence>
<dbReference type="Gene3D" id="1.10.238.260">
    <property type="match status" value="1"/>
</dbReference>
<dbReference type="FunFam" id="1.10.238.260:FF:000001">
    <property type="entry name" value="2-isopropylmalate synthase"/>
    <property type="match status" value="1"/>
</dbReference>
<dbReference type="EC" id="2.3.3.13" evidence="3 11"/>
<feature type="region of interest" description="Regulatory domain" evidence="11">
    <location>
        <begin position="389"/>
        <end position="510"/>
    </location>
</feature>
<dbReference type="PROSITE" id="PS00816">
    <property type="entry name" value="AIPM_HOMOCIT_SYNTH_2"/>
    <property type="match status" value="1"/>
</dbReference>
<dbReference type="FunFam" id="3.30.160.270:FF:000003">
    <property type="entry name" value="2-isopropylmalate synthase"/>
    <property type="match status" value="1"/>
</dbReference>
<dbReference type="PROSITE" id="PS00815">
    <property type="entry name" value="AIPM_HOMOCIT_SYNTH_1"/>
    <property type="match status" value="1"/>
</dbReference>
<evidence type="ECO:0000256" key="5">
    <source>
        <dbReference type="ARBA" id="ARBA00022430"/>
    </source>
</evidence>
<dbReference type="SUPFAM" id="SSF51569">
    <property type="entry name" value="Aldolase"/>
    <property type="match status" value="1"/>
</dbReference>
<evidence type="ECO:0000256" key="6">
    <source>
        <dbReference type="ARBA" id="ARBA00022605"/>
    </source>
</evidence>
<keyword evidence="5 11" id="KW-0432">Leucine biosynthesis</keyword>
<dbReference type="FunFam" id="3.20.20.70:FF:000010">
    <property type="entry name" value="2-isopropylmalate synthase"/>
    <property type="match status" value="1"/>
</dbReference>
<dbReference type="PATRIC" id="fig|768706.3.peg.3568"/>
<feature type="binding site" evidence="11">
    <location>
        <position position="13"/>
    </location>
    <ligand>
        <name>Mn(2+)</name>
        <dbReference type="ChEBI" id="CHEBI:29035"/>
    </ligand>
</feature>
<dbReference type="PROSITE" id="PS50991">
    <property type="entry name" value="PYR_CT"/>
    <property type="match status" value="1"/>
</dbReference>
<evidence type="ECO:0000256" key="9">
    <source>
        <dbReference type="ARBA" id="ARBA00023211"/>
    </source>
</evidence>
<dbReference type="SUPFAM" id="SSF110921">
    <property type="entry name" value="2-isopropylmalate synthase LeuA, allosteric (dimerisation) domain"/>
    <property type="match status" value="1"/>
</dbReference>
<proteinExistence type="inferred from homology"/>
<dbReference type="Proteomes" id="UP000006346">
    <property type="component" value="Chromosome"/>
</dbReference>
<dbReference type="UniPathway" id="UPA00048">
    <property type="reaction ID" value="UER00070"/>
</dbReference>
<evidence type="ECO:0000313" key="14">
    <source>
        <dbReference type="Proteomes" id="UP000006346"/>
    </source>
</evidence>
<dbReference type="NCBIfam" id="TIGR00973">
    <property type="entry name" value="leuA_bact"/>
    <property type="match status" value="1"/>
</dbReference>
<dbReference type="InterPro" id="IPR013785">
    <property type="entry name" value="Aldolase_TIM"/>
</dbReference>
<dbReference type="eggNOG" id="COG0119">
    <property type="taxonomic scope" value="Bacteria"/>
</dbReference>
<reference evidence="13 14" key="2">
    <citation type="journal article" date="2012" name="J. Bacteriol.">
        <title>Complete genome sequences of Desulfosporosinus orientis DSM765T, Desulfosporosinus youngiae DSM17734T, Desulfosporosinus meridiei DSM13257T, and Desulfosporosinus acidiphilus DSM22704T.</title>
        <authorList>
            <person name="Pester M."/>
            <person name="Brambilla E."/>
            <person name="Alazard D."/>
            <person name="Rattei T."/>
            <person name="Weinmaier T."/>
            <person name="Han J."/>
            <person name="Lucas S."/>
            <person name="Lapidus A."/>
            <person name="Cheng J.F."/>
            <person name="Goodwin L."/>
            <person name="Pitluck S."/>
            <person name="Peters L."/>
            <person name="Ovchinnikova G."/>
            <person name="Teshima H."/>
            <person name="Detter J.C."/>
            <person name="Han C.S."/>
            <person name="Tapia R."/>
            <person name="Land M.L."/>
            <person name="Hauser L."/>
            <person name="Kyrpides N.C."/>
            <person name="Ivanova N.N."/>
            <person name="Pagani I."/>
            <person name="Huntmann M."/>
            <person name="Wei C.L."/>
            <person name="Davenport K.W."/>
            <person name="Daligault H."/>
            <person name="Chain P.S."/>
            <person name="Chen A."/>
            <person name="Mavromatis K."/>
            <person name="Markowitz V."/>
            <person name="Szeto E."/>
            <person name="Mikhailova N."/>
            <person name="Pati A."/>
            <person name="Wagner M."/>
            <person name="Woyke T."/>
            <person name="Ollivier B."/>
            <person name="Klenk H.P."/>
            <person name="Spring S."/>
            <person name="Loy A."/>
        </authorList>
    </citation>
    <scope>NUCLEOTIDE SEQUENCE [LARGE SCALE GENOMIC DNA]</scope>
    <source>
        <strain evidence="14">ATCC 19365 / DSM 765 / NCIMB 8382 / VKM B-1628</strain>
    </source>
</reference>
<keyword evidence="7 11" id="KW-0808">Transferase</keyword>
<accession>G7WH11</accession>
<name>G7WH11_DESOD</name>
<evidence type="ECO:0000313" key="13">
    <source>
        <dbReference type="EMBL" id="AET69025.1"/>
    </source>
</evidence>
<feature type="domain" description="Pyruvate carboxyltransferase" evidence="12">
    <location>
        <begin position="4"/>
        <end position="266"/>
    </location>
</feature>
<protein>
    <recommendedName>
        <fullName evidence="4 11">2-isopropylmalate synthase</fullName>
        <ecNumber evidence="3 11">2.3.3.13</ecNumber>
    </recommendedName>
    <alternativeName>
        <fullName evidence="11">Alpha-IPM synthase</fullName>
    </alternativeName>
    <alternativeName>
        <fullName evidence="11">Alpha-isopropylmalate synthase</fullName>
    </alternativeName>
</protein>
<dbReference type="Pfam" id="PF00682">
    <property type="entry name" value="HMGL-like"/>
    <property type="match status" value="1"/>
</dbReference>
<dbReference type="HAMAP" id="MF_01025">
    <property type="entry name" value="LeuA_type1"/>
    <property type="match status" value="1"/>
</dbReference>
<dbReference type="InterPro" id="IPR054691">
    <property type="entry name" value="LeuA/HCS_post-cat"/>
</dbReference>
<dbReference type="Pfam" id="PF22617">
    <property type="entry name" value="HCS_D2"/>
    <property type="match status" value="1"/>
</dbReference>
<keyword evidence="11" id="KW-0963">Cytoplasm</keyword>
<keyword evidence="10 11" id="KW-0100">Branched-chain amino acid biosynthesis</keyword>
<dbReference type="GO" id="GO:0009098">
    <property type="term" value="P:L-leucine biosynthetic process"/>
    <property type="evidence" value="ECO:0007669"/>
    <property type="project" value="UniProtKB-UniRule"/>
</dbReference>
<feature type="binding site" evidence="11">
    <location>
        <position position="201"/>
    </location>
    <ligand>
        <name>Mn(2+)</name>
        <dbReference type="ChEBI" id="CHEBI:29035"/>
    </ligand>
</feature>
<keyword evidence="14" id="KW-1185">Reference proteome</keyword>
<dbReference type="GO" id="GO:0003852">
    <property type="term" value="F:2-isopropylmalate synthase activity"/>
    <property type="evidence" value="ECO:0007669"/>
    <property type="project" value="UniProtKB-UniRule"/>
</dbReference>
<comment type="pathway">
    <text evidence="1 11">Amino-acid biosynthesis; L-leucine biosynthesis; L-leucine from 3-methyl-2-oxobutanoate: step 1/4.</text>
</comment>
<dbReference type="KEGG" id="dor:Desor_3542"/>
<keyword evidence="8 11" id="KW-0479">Metal-binding</keyword>
<dbReference type="HOGENOM" id="CLU_022158_0_1_9"/>
<dbReference type="SMART" id="SM00917">
    <property type="entry name" value="LeuA_dimer"/>
    <property type="match status" value="1"/>
</dbReference>
<evidence type="ECO:0000256" key="8">
    <source>
        <dbReference type="ARBA" id="ARBA00022723"/>
    </source>
</evidence>
<dbReference type="STRING" id="768706.Desor_3542"/>
<evidence type="ECO:0000256" key="1">
    <source>
        <dbReference type="ARBA" id="ARBA00004689"/>
    </source>
</evidence>
<evidence type="ECO:0000256" key="4">
    <source>
        <dbReference type="ARBA" id="ARBA00018198"/>
    </source>
</evidence>
<evidence type="ECO:0000256" key="11">
    <source>
        <dbReference type="HAMAP-Rule" id="MF_01025"/>
    </source>
</evidence>
<dbReference type="InterPro" id="IPR013709">
    <property type="entry name" value="2-isopropylmalate_synth_dimer"/>
</dbReference>
<comment type="function">
    <text evidence="11">Catalyzes the condensation of the acetyl group of acetyl-CoA with 3-methyl-2-oxobutanoate (2-ketoisovalerate) to form 3-carboxy-3-hydroxy-4-methylpentanoate (2-isopropylmalate).</text>
</comment>
<dbReference type="Gene3D" id="3.30.160.270">
    <property type="match status" value="1"/>
</dbReference>
<keyword evidence="9 11" id="KW-0464">Manganese</keyword>